<dbReference type="InterPro" id="IPR016187">
    <property type="entry name" value="CTDL_fold"/>
</dbReference>
<organism evidence="1 2">
    <name type="scientific">Teladorsagia circumcincta</name>
    <name type="common">Brown stomach worm</name>
    <name type="synonym">Ostertagia circumcincta</name>
    <dbReference type="NCBI Taxonomy" id="45464"/>
    <lineage>
        <taxon>Eukaryota</taxon>
        <taxon>Metazoa</taxon>
        <taxon>Ecdysozoa</taxon>
        <taxon>Nematoda</taxon>
        <taxon>Chromadorea</taxon>
        <taxon>Rhabditida</taxon>
        <taxon>Rhabditina</taxon>
        <taxon>Rhabditomorpha</taxon>
        <taxon>Strongyloidea</taxon>
        <taxon>Trichostrongylidae</taxon>
        <taxon>Teladorsagia</taxon>
    </lineage>
</organism>
<name>A0A2G9UX59_TELCI</name>
<reference evidence="1 2" key="1">
    <citation type="submission" date="2015-09" db="EMBL/GenBank/DDBJ databases">
        <title>Draft genome of the parasitic nematode Teladorsagia circumcincta isolate WARC Sus (inbred).</title>
        <authorList>
            <person name="Mitreva M."/>
        </authorList>
    </citation>
    <scope>NUCLEOTIDE SEQUENCE [LARGE SCALE GENOMIC DNA]</scope>
    <source>
        <strain evidence="1 2">S</strain>
    </source>
</reference>
<dbReference type="SUPFAM" id="SSF56436">
    <property type="entry name" value="C-type lectin-like"/>
    <property type="match status" value="1"/>
</dbReference>
<evidence type="ECO:0000313" key="2">
    <source>
        <dbReference type="Proteomes" id="UP000230423"/>
    </source>
</evidence>
<evidence type="ECO:0000313" key="1">
    <source>
        <dbReference type="EMBL" id="PIO74825.1"/>
    </source>
</evidence>
<protein>
    <recommendedName>
        <fullName evidence="3">C-type lectin domain-containing protein</fullName>
    </recommendedName>
</protein>
<dbReference type="CDD" id="cd00037">
    <property type="entry name" value="CLECT"/>
    <property type="match status" value="1"/>
</dbReference>
<proteinExistence type="predicted"/>
<sequence length="160" mass="18259">MVLCILYTTSLADVDEETVRRASAGDWVDFNGDEETQVKLVKTSVLDEEGGPVHIQAEKFCQHYGAHSLSFHTEAEKNFLLDLLMKVHSKGALKGNTPMLFLGLERAAQWLDGSSAEYFQGLEEWKTFENNNGKCVYHNAGNKVQKRFLRLMKKEILFEW</sequence>
<dbReference type="InterPro" id="IPR016186">
    <property type="entry name" value="C-type_lectin-like/link_sf"/>
</dbReference>
<dbReference type="Gene3D" id="3.10.100.10">
    <property type="entry name" value="Mannose-Binding Protein A, subunit A"/>
    <property type="match status" value="1"/>
</dbReference>
<dbReference type="EMBL" id="KZ345216">
    <property type="protein sequence ID" value="PIO74825.1"/>
    <property type="molecule type" value="Genomic_DNA"/>
</dbReference>
<evidence type="ECO:0008006" key="3">
    <source>
        <dbReference type="Google" id="ProtNLM"/>
    </source>
</evidence>
<accession>A0A2G9UX59</accession>
<dbReference type="Proteomes" id="UP000230423">
    <property type="component" value="Unassembled WGS sequence"/>
</dbReference>
<dbReference type="AlphaFoldDB" id="A0A2G9UX59"/>
<gene>
    <name evidence="1" type="ORF">TELCIR_03161</name>
</gene>
<keyword evidence="2" id="KW-1185">Reference proteome</keyword>